<evidence type="ECO:0000313" key="2">
    <source>
        <dbReference type="EMBL" id="PJC95009.1"/>
    </source>
</evidence>
<keyword evidence="3" id="KW-1185">Reference proteome</keyword>
<protein>
    <recommendedName>
        <fullName evidence="1">DUF1842 domain-containing protein</fullName>
    </recommendedName>
</protein>
<comment type="caution">
    <text evidence="2">The sequence shown here is derived from an EMBL/GenBank/DDBJ whole genome shotgun (WGS) entry which is preliminary data.</text>
</comment>
<reference evidence="2 3" key="1">
    <citation type="submission" date="2017-11" db="EMBL/GenBank/DDBJ databases">
        <title>Draft genome sequence of environmental isolate Aeromonas lusitania sp. nov. MDC 2473.</title>
        <authorList>
            <person name="Colston S.M."/>
            <person name="Navarro A."/>
            <person name="Martinez-Murcia A.J."/>
            <person name="Graf J."/>
        </authorList>
    </citation>
    <scope>NUCLEOTIDE SEQUENCE [LARGE SCALE GENOMIC DNA]</scope>
    <source>
        <strain evidence="2 3">MDC 2473</strain>
    </source>
</reference>
<organism evidence="2 3">
    <name type="scientific">Aeromonas lusitana</name>
    <dbReference type="NCBI Taxonomy" id="931529"/>
    <lineage>
        <taxon>Bacteria</taxon>
        <taxon>Pseudomonadati</taxon>
        <taxon>Pseudomonadota</taxon>
        <taxon>Gammaproteobacteria</taxon>
        <taxon>Aeromonadales</taxon>
        <taxon>Aeromonadaceae</taxon>
        <taxon>Aeromonas</taxon>
    </lineage>
</organism>
<gene>
    <name evidence="2" type="ORF">CUC44_01060</name>
</gene>
<name>A0A2M8HEM9_9GAMM</name>
<dbReference type="Proteomes" id="UP000232060">
    <property type="component" value="Unassembled WGS sequence"/>
</dbReference>
<evidence type="ECO:0000313" key="3">
    <source>
        <dbReference type="Proteomes" id="UP000232060"/>
    </source>
</evidence>
<dbReference type="Pfam" id="PF08896">
    <property type="entry name" value="DUF1842"/>
    <property type="match status" value="1"/>
</dbReference>
<feature type="domain" description="DUF1842" evidence="1">
    <location>
        <begin position="9"/>
        <end position="125"/>
    </location>
</feature>
<sequence>MNATTDTKTGLFLASFDIGKAKPGAPLLRLNLSVYTPGETLSGVAHLTQATNPPLDLASDVKGQYTYMCVMPKQCHILVTAQGYPIIKWPQHAGIGPVILPNFELRMVLNEDWKSGTANYKYQDNHQVWHEVKDAPVTLVPAAVLA</sequence>
<dbReference type="InterPro" id="IPR014992">
    <property type="entry name" value="DUF1842"/>
</dbReference>
<dbReference type="RefSeq" id="WP_100858159.1">
    <property type="nucleotide sequence ID" value="NZ_PGCP01000002.1"/>
</dbReference>
<evidence type="ECO:0000259" key="1">
    <source>
        <dbReference type="Pfam" id="PF08896"/>
    </source>
</evidence>
<dbReference type="EMBL" id="PGCP01000002">
    <property type="protein sequence ID" value="PJC95009.1"/>
    <property type="molecule type" value="Genomic_DNA"/>
</dbReference>
<accession>A0A2M8HEM9</accession>
<dbReference type="OrthoDB" id="1491780at2"/>
<dbReference type="AlphaFoldDB" id="A0A2M8HEM9"/>
<proteinExistence type="predicted"/>